<evidence type="ECO:0000313" key="3">
    <source>
        <dbReference type="RefSeq" id="XP_036701756.1"/>
    </source>
</evidence>
<dbReference type="GeneID" id="118891951"/>
<evidence type="ECO:0000313" key="2">
    <source>
        <dbReference type="Proteomes" id="UP000694857"/>
    </source>
</evidence>
<sequence length="97" mass="10772">MRETFEVLRSLGLSVGQPEMAPQSEPGEESHNAQEQMSPPREERALGKCSGREAPRPEEGAHTEQAEAPCRGGRACARKSLFPRLNECLEMDCDFKN</sequence>
<reference evidence="3" key="1">
    <citation type="submission" date="2025-08" db="UniProtKB">
        <authorList>
            <consortium name="RefSeq"/>
        </authorList>
    </citation>
    <scope>IDENTIFICATION</scope>
    <source>
        <tissue evidence="3">Epidermis and Blubber</tissue>
    </source>
</reference>
<keyword evidence="2" id="KW-1185">Reference proteome</keyword>
<dbReference type="Proteomes" id="UP000694857">
    <property type="component" value="Chromosome 3"/>
</dbReference>
<accession>A0A8B8WWY6</accession>
<dbReference type="OrthoDB" id="8117402at2759"/>
<dbReference type="AlphaFoldDB" id="A0A8B8WWY6"/>
<organism evidence="2 3">
    <name type="scientific">Balaenoptera musculus</name>
    <name type="common">Blue whale</name>
    <dbReference type="NCBI Taxonomy" id="9771"/>
    <lineage>
        <taxon>Eukaryota</taxon>
        <taxon>Metazoa</taxon>
        <taxon>Chordata</taxon>
        <taxon>Craniata</taxon>
        <taxon>Vertebrata</taxon>
        <taxon>Euteleostomi</taxon>
        <taxon>Mammalia</taxon>
        <taxon>Eutheria</taxon>
        <taxon>Laurasiatheria</taxon>
        <taxon>Artiodactyla</taxon>
        <taxon>Whippomorpha</taxon>
        <taxon>Cetacea</taxon>
        <taxon>Mysticeti</taxon>
        <taxon>Balaenopteridae</taxon>
        <taxon>Balaenoptera</taxon>
    </lineage>
</organism>
<name>A0A8B8WWY6_BALMU</name>
<dbReference type="RefSeq" id="XP_036701756.1">
    <property type="nucleotide sequence ID" value="XM_036845861.1"/>
</dbReference>
<protein>
    <submittedName>
        <fullName evidence="3">Zinc finger protein 467-like</fullName>
    </submittedName>
</protein>
<feature type="region of interest" description="Disordered" evidence="1">
    <location>
        <begin position="1"/>
        <end position="72"/>
    </location>
</feature>
<feature type="compositionally biased region" description="Basic and acidic residues" evidence="1">
    <location>
        <begin position="40"/>
        <end position="65"/>
    </location>
</feature>
<proteinExistence type="predicted"/>
<gene>
    <name evidence="3" type="primary">LOC118891951</name>
</gene>
<dbReference type="KEGG" id="bmus:118891951"/>
<evidence type="ECO:0000256" key="1">
    <source>
        <dbReference type="SAM" id="MobiDB-lite"/>
    </source>
</evidence>